<feature type="region of interest" description="Disordered" evidence="1">
    <location>
        <begin position="107"/>
        <end position="152"/>
    </location>
</feature>
<name>A0AAV3Y3G0_9GAST</name>
<feature type="compositionally biased region" description="Low complexity" evidence="1">
    <location>
        <begin position="123"/>
        <end position="139"/>
    </location>
</feature>
<evidence type="ECO:0000256" key="1">
    <source>
        <dbReference type="SAM" id="MobiDB-lite"/>
    </source>
</evidence>
<accession>A0AAV3Y3G0</accession>
<evidence type="ECO:0000313" key="2">
    <source>
        <dbReference type="EMBL" id="GFN77369.1"/>
    </source>
</evidence>
<gene>
    <name evidence="2" type="ORF">PoB_000387500</name>
</gene>
<proteinExistence type="predicted"/>
<dbReference type="Proteomes" id="UP000735302">
    <property type="component" value="Unassembled WGS sequence"/>
</dbReference>
<keyword evidence="3" id="KW-1185">Reference proteome</keyword>
<dbReference type="EMBL" id="BLXT01000469">
    <property type="protein sequence ID" value="GFN77369.1"/>
    <property type="molecule type" value="Genomic_DNA"/>
</dbReference>
<feature type="compositionally biased region" description="Acidic residues" evidence="1">
    <location>
        <begin position="140"/>
        <end position="150"/>
    </location>
</feature>
<evidence type="ECO:0000313" key="3">
    <source>
        <dbReference type="Proteomes" id="UP000735302"/>
    </source>
</evidence>
<dbReference type="AlphaFoldDB" id="A0AAV3Y3G0"/>
<comment type="caution">
    <text evidence="2">The sequence shown here is derived from an EMBL/GenBank/DDBJ whole genome shotgun (WGS) entry which is preliminary data.</text>
</comment>
<sequence length="202" mass="22691">MISGFQALYQTRTPLAELEQNGVFIFQWQSRSRDRKIIADNVQGKSLTLNHSAPSIPEPPNLYPPHPTVATRVMAAEKLKSALPCRFRGTKSDAVWKRCILQQNINSSVEKKRRTSQPGSGASSSSSSNNHNNNNNNNDDNNDNNGDDDNNNNNNKNLILLLFLPVSLVESEADMTHHVESLYMTICVVKCMVLLQCMHERR</sequence>
<protein>
    <submittedName>
        <fullName evidence="2">Uncharacterized protein</fullName>
    </submittedName>
</protein>
<organism evidence="2 3">
    <name type="scientific">Plakobranchus ocellatus</name>
    <dbReference type="NCBI Taxonomy" id="259542"/>
    <lineage>
        <taxon>Eukaryota</taxon>
        <taxon>Metazoa</taxon>
        <taxon>Spiralia</taxon>
        <taxon>Lophotrochozoa</taxon>
        <taxon>Mollusca</taxon>
        <taxon>Gastropoda</taxon>
        <taxon>Heterobranchia</taxon>
        <taxon>Euthyneura</taxon>
        <taxon>Panpulmonata</taxon>
        <taxon>Sacoglossa</taxon>
        <taxon>Placobranchoidea</taxon>
        <taxon>Plakobranchidae</taxon>
        <taxon>Plakobranchus</taxon>
    </lineage>
</organism>
<reference evidence="2 3" key="1">
    <citation type="journal article" date="2021" name="Elife">
        <title>Chloroplast acquisition without the gene transfer in kleptoplastic sea slugs, Plakobranchus ocellatus.</title>
        <authorList>
            <person name="Maeda T."/>
            <person name="Takahashi S."/>
            <person name="Yoshida T."/>
            <person name="Shimamura S."/>
            <person name="Takaki Y."/>
            <person name="Nagai Y."/>
            <person name="Toyoda A."/>
            <person name="Suzuki Y."/>
            <person name="Arimoto A."/>
            <person name="Ishii H."/>
            <person name="Satoh N."/>
            <person name="Nishiyama T."/>
            <person name="Hasebe M."/>
            <person name="Maruyama T."/>
            <person name="Minagawa J."/>
            <person name="Obokata J."/>
            <person name="Shigenobu S."/>
        </authorList>
    </citation>
    <scope>NUCLEOTIDE SEQUENCE [LARGE SCALE GENOMIC DNA]</scope>
</reference>